<name>A0A0V0RB65_9BILA</name>
<proteinExistence type="predicted"/>
<dbReference type="EMBL" id="JYDL01001595">
    <property type="protein sequence ID" value="KRX11699.1"/>
    <property type="molecule type" value="Genomic_DNA"/>
</dbReference>
<dbReference type="OrthoDB" id="5933810at2759"/>
<evidence type="ECO:0000313" key="2">
    <source>
        <dbReference type="Proteomes" id="UP000054630"/>
    </source>
</evidence>
<dbReference type="Proteomes" id="UP000054630">
    <property type="component" value="Unassembled WGS sequence"/>
</dbReference>
<gene>
    <name evidence="1" type="ORF">T07_3059</name>
</gene>
<dbReference type="AlphaFoldDB" id="A0A0V0RB65"/>
<organism evidence="1 2">
    <name type="scientific">Trichinella nelsoni</name>
    <dbReference type="NCBI Taxonomy" id="6336"/>
    <lineage>
        <taxon>Eukaryota</taxon>
        <taxon>Metazoa</taxon>
        <taxon>Ecdysozoa</taxon>
        <taxon>Nematoda</taxon>
        <taxon>Enoplea</taxon>
        <taxon>Dorylaimia</taxon>
        <taxon>Trichinellida</taxon>
        <taxon>Trichinellidae</taxon>
        <taxon>Trichinella</taxon>
    </lineage>
</organism>
<reference evidence="1 2" key="1">
    <citation type="submission" date="2015-01" db="EMBL/GenBank/DDBJ databases">
        <title>Evolution of Trichinella species and genotypes.</title>
        <authorList>
            <person name="Korhonen P.K."/>
            <person name="Edoardo P."/>
            <person name="Giuseppe L.R."/>
            <person name="Gasser R.B."/>
        </authorList>
    </citation>
    <scope>NUCLEOTIDE SEQUENCE [LARGE SCALE GENOMIC DNA]</scope>
    <source>
        <strain evidence="1">ISS37</strain>
    </source>
</reference>
<keyword evidence="2" id="KW-1185">Reference proteome</keyword>
<evidence type="ECO:0000313" key="1">
    <source>
        <dbReference type="EMBL" id="KRX11699.1"/>
    </source>
</evidence>
<sequence>MKVVSVDVDGVNHFYDFAYEGVIEILPSLLPRTAEEQTFLDNNVLGLLSNVEWFATQPNVFSPG</sequence>
<accession>A0A0V0RB65</accession>
<protein>
    <submittedName>
        <fullName evidence="1">Uncharacterized protein</fullName>
    </submittedName>
</protein>
<comment type="caution">
    <text evidence="1">The sequence shown here is derived from an EMBL/GenBank/DDBJ whole genome shotgun (WGS) entry which is preliminary data.</text>
</comment>